<feature type="domain" description="HTH asnC-type" evidence="5">
    <location>
        <begin position="11"/>
        <end position="52"/>
    </location>
</feature>
<dbReference type="RefSeq" id="WP_021064889.1">
    <property type="nucleotide sequence ID" value="NZ_ASHR01000010.1"/>
</dbReference>
<dbReference type="GO" id="GO:0043200">
    <property type="term" value="P:response to amino acid"/>
    <property type="evidence" value="ECO:0007669"/>
    <property type="project" value="TreeGrafter"/>
</dbReference>
<keyword evidence="2" id="KW-0238">DNA-binding</keyword>
<comment type="caution">
    <text evidence="6">The sequence shown here is derived from an EMBL/GenBank/DDBJ whole genome shotgun (WGS) entry which is preliminary data.</text>
</comment>
<dbReference type="AlphaFoldDB" id="U1LSR7"/>
<organism evidence="6 7">
    <name type="scientific">Agrococcus pavilionensis RW1</name>
    <dbReference type="NCBI Taxonomy" id="1330458"/>
    <lineage>
        <taxon>Bacteria</taxon>
        <taxon>Bacillati</taxon>
        <taxon>Actinomycetota</taxon>
        <taxon>Actinomycetes</taxon>
        <taxon>Micrococcales</taxon>
        <taxon>Microbacteriaceae</taxon>
        <taxon>Agrococcus</taxon>
    </lineage>
</organism>
<evidence type="ECO:0000313" key="7">
    <source>
        <dbReference type="Proteomes" id="UP000016462"/>
    </source>
</evidence>
<dbReference type="SMART" id="SM00344">
    <property type="entry name" value="HTH_ASNC"/>
    <property type="match status" value="1"/>
</dbReference>
<protein>
    <submittedName>
        <fullName evidence="6">Uncharacterized protein</fullName>
    </submittedName>
</protein>
<dbReference type="Gene3D" id="1.10.10.10">
    <property type="entry name" value="Winged helix-like DNA-binding domain superfamily/Winged helix DNA-binding domain"/>
    <property type="match status" value="2"/>
</dbReference>
<dbReference type="InterPro" id="IPR000485">
    <property type="entry name" value="AsnC-type_HTH_dom"/>
</dbReference>
<keyword evidence="3" id="KW-0804">Transcription</keyword>
<dbReference type="InterPro" id="IPR011991">
    <property type="entry name" value="ArsR-like_HTH"/>
</dbReference>
<evidence type="ECO:0000259" key="5">
    <source>
        <dbReference type="Pfam" id="PF13404"/>
    </source>
</evidence>
<dbReference type="Pfam" id="PF13412">
    <property type="entry name" value="HTH_24"/>
    <property type="match status" value="1"/>
</dbReference>
<evidence type="ECO:0000259" key="4">
    <source>
        <dbReference type="Pfam" id="PF01037"/>
    </source>
</evidence>
<dbReference type="Proteomes" id="UP000016462">
    <property type="component" value="Unassembled WGS sequence"/>
</dbReference>
<keyword evidence="7" id="KW-1185">Reference proteome</keyword>
<feature type="domain" description="Transcription regulator AsnC/Lrp ligand binding" evidence="4">
    <location>
        <begin position="251"/>
        <end position="320"/>
    </location>
</feature>
<dbReference type="PANTHER" id="PTHR30154:SF34">
    <property type="entry name" value="TRANSCRIPTIONAL REGULATOR AZLB"/>
    <property type="match status" value="1"/>
</dbReference>
<dbReference type="PANTHER" id="PTHR30154">
    <property type="entry name" value="LEUCINE-RESPONSIVE REGULATORY PROTEIN"/>
    <property type="match status" value="1"/>
</dbReference>
<accession>U1LSR7</accession>
<gene>
    <name evidence="6" type="ORF">L332_11940</name>
</gene>
<dbReference type="GO" id="GO:0005829">
    <property type="term" value="C:cytosol"/>
    <property type="evidence" value="ECO:0007669"/>
    <property type="project" value="TreeGrafter"/>
</dbReference>
<sequence>MQRSSPHRGLLDETDLDIAAALHIAPRVPTAALAELLGIPTSTASRRLARLQQERLLRTVGRYAWQLITSSNPFELWITSAPGQSRDVLAQLLTIPDIQFAMHASGPADIYAHLYPLRGSDSEQLLAERIPSIPGVRAVDSRMILEPAKVGQSWRFQRLSPEQTAALEEHVTPVTEAPLQDLEQLSELELLAMRELGANARVSAAEVARKLDTSPSTAARAIRMLLQTGAVFPRVEIQPELLGFPLNAVVSIDARPSGLQQVLASLTDHPNVRLLSTVTGDTPISLYAVFAGPEDLARFVREDLGGREEVRAASSVVALRLKRRYWIDREDHLLGAQVPDVVRR</sequence>
<dbReference type="Gene3D" id="3.30.70.920">
    <property type="match status" value="2"/>
</dbReference>
<dbReference type="OrthoDB" id="4050641at2"/>
<dbReference type="SUPFAM" id="SSF46785">
    <property type="entry name" value="Winged helix' DNA-binding domain"/>
    <property type="match status" value="2"/>
</dbReference>
<dbReference type="Pfam" id="PF01037">
    <property type="entry name" value="AsnC_trans_reg"/>
    <property type="match status" value="2"/>
</dbReference>
<evidence type="ECO:0000256" key="1">
    <source>
        <dbReference type="ARBA" id="ARBA00023015"/>
    </source>
</evidence>
<dbReference type="InterPro" id="IPR019888">
    <property type="entry name" value="Tscrpt_reg_AsnC-like"/>
</dbReference>
<dbReference type="InterPro" id="IPR011008">
    <property type="entry name" value="Dimeric_a/b-barrel"/>
</dbReference>
<proteinExistence type="predicted"/>
<name>U1LSR7_9MICO</name>
<evidence type="ECO:0000256" key="2">
    <source>
        <dbReference type="ARBA" id="ARBA00023125"/>
    </source>
</evidence>
<dbReference type="GO" id="GO:0043565">
    <property type="term" value="F:sequence-specific DNA binding"/>
    <property type="evidence" value="ECO:0007669"/>
    <property type="project" value="InterPro"/>
</dbReference>
<dbReference type="InterPro" id="IPR019887">
    <property type="entry name" value="Tscrpt_reg_AsnC/Lrp_C"/>
</dbReference>
<evidence type="ECO:0000313" key="6">
    <source>
        <dbReference type="EMBL" id="ERG65147.1"/>
    </source>
</evidence>
<dbReference type="CDD" id="cd00090">
    <property type="entry name" value="HTH_ARSR"/>
    <property type="match status" value="1"/>
</dbReference>
<reference evidence="6 7" key="1">
    <citation type="journal article" date="2013" name="Genome Announc.">
        <title>First draft genome sequence from a member of the genus agrococcus, isolated from modern microbialites.</title>
        <authorList>
            <person name="White R.A.III."/>
            <person name="Grassa C.J."/>
            <person name="Suttle C.A."/>
        </authorList>
    </citation>
    <scope>NUCLEOTIDE SEQUENCE [LARGE SCALE GENOMIC DNA]</scope>
    <source>
        <strain evidence="6 7">RW1</strain>
    </source>
</reference>
<dbReference type="SUPFAM" id="SSF54909">
    <property type="entry name" value="Dimeric alpha+beta barrel"/>
    <property type="match status" value="2"/>
</dbReference>
<keyword evidence="1" id="KW-0805">Transcription regulation</keyword>
<dbReference type="InterPro" id="IPR036388">
    <property type="entry name" value="WH-like_DNA-bd_sf"/>
</dbReference>
<feature type="domain" description="Transcription regulator AsnC/Lrp ligand binding" evidence="4">
    <location>
        <begin position="77"/>
        <end position="146"/>
    </location>
</feature>
<evidence type="ECO:0000256" key="3">
    <source>
        <dbReference type="ARBA" id="ARBA00023163"/>
    </source>
</evidence>
<dbReference type="EMBL" id="ASHR01000010">
    <property type="protein sequence ID" value="ERG65147.1"/>
    <property type="molecule type" value="Genomic_DNA"/>
</dbReference>
<dbReference type="InterPro" id="IPR036390">
    <property type="entry name" value="WH_DNA-bd_sf"/>
</dbReference>
<dbReference type="Pfam" id="PF13404">
    <property type="entry name" value="HTH_AsnC-type"/>
    <property type="match status" value="1"/>
</dbReference>